<accession>A0A1Z4KH54</accession>
<dbReference type="InterPro" id="IPR006694">
    <property type="entry name" value="Fatty_acid_hydroxylase"/>
</dbReference>
<keyword evidence="2 6" id="KW-0812">Transmembrane</keyword>
<evidence type="ECO:0000256" key="3">
    <source>
        <dbReference type="ARBA" id="ARBA00022989"/>
    </source>
</evidence>
<reference evidence="8 9" key="1">
    <citation type="submission" date="2017-06" db="EMBL/GenBank/DDBJ databases">
        <title>Genome sequencing of cyanobaciteial culture collection at National Institute for Environmental Studies (NIES).</title>
        <authorList>
            <person name="Hirose Y."/>
            <person name="Shimura Y."/>
            <person name="Fujisawa T."/>
            <person name="Nakamura Y."/>
            <person name="Kawachi M."/>
        </authorList>
    </citation>
    <scope>NUCLEOTIDE SEQUENCE [LARGE SCALE GENOMIC DNA]</scope>
    <source>
        <strain evidence="8 9">NIES-23</strain>
    </source>
</reference>
<dbReference type="PANTHER" id="PTHR21624">
    <property type="entry name" value="STEROL DESATURASE-RELATED PROTEIN"/>
    <property type="match status" value="1"/>
</dbReference>
<sequence length="281" mass="33139">MEWMGAIFSFVEYVLKGMLMYGVFIVIERVRPAEPNQPFRHIIFNLKWYIVYLLLAFGMNALGLAALVGLTRSWLGGAYLNFPAPRNWIETIIGIILYFLIVDFFYYWFHRLQHTNSFLWGQHKFHHSEVSLNVTSSRRIHWLEEPLVLFFIILPMNLLFNLQPIAAGLLAFIEILWLQFIHMNLRLGFGIFSTIIVSPQYHRIHHSFQPQHINKNYAVFFPIWDIVFGSYCHPQPGEFPATGLTTKETYNHLWKASILPFQEWYKLIILKRSCSGLTRLK</sequence>
<evidence type="ECO:0000256" key="6">
    <source>
        <dbReference type="SAM" id="Phobius"/>
    </source>
</evidence>
<evidence type="ECO:0000256" key="1">
    <source>
        <dbReference type="ARBA" id="ARBA00004127"/>
    </source>
</evidence>
<dbReference type="GO" id="GO:0012505">
    <property type="term" value="C:endomembrane system"/>
    <property type="evidence" value="ECO:0007669"/>
    <property type="project" value="UniProtKB-SubCell"/>
</dbReference>
<feature type="transmembrane region" description="Helical" evidence="6">
    <location>
        <begin position="176"/>
        <end position="197"/>
    </location>
</feature>
<dbReference type="PANTHER" id="PTHR21624:SF3">
    <property type="entry name" value="FATTY ACID HYDROXYLASE DOMAIN-CONTAINING PROTEIN"/>
    <property type="match status" value="1"/>
</dbReference>
<feature type="transmembrane region" description="Helical" evidence="6">
    <location>
        <begin position="6"/>
        <end position="27"/>
    </location>
</feature>
<evidence type="ECO:0000259" key="7">
    <source>
        <dbReference type="Pfam" id="PF04116"/>
    </source>
</evidence>
<keyword evidence="3 6" id="KW-1133">Transmembrane helix</keyword>
<feature type="domain" description="Fatty acid hydroxylase" evidence="7">
    <location>
        <begin position="96"/>
        <end position="230"/>
    </location>
</feature>
<name>A0A1Z4KH54_ANAVA</name>
<dbReference type="GO" id="GO:0016020">
    <property type="term" value="C:membrane"/>
    <property type="evidence" value="ECO:0007669"/>
    <property type="project" value="GOC"/>
</dbReference>
<feature type="transmembrane region" description="Helical" evidence="6">
    <location>
        <begin position="88"/>
        <end position="109"/>
    </location>
</feature>
<keyword evidence="4" id="KW-0560">Oxidoreductase</keyword>
<evidence type="ECO:0000256" key="4">
    <source>
        <dbReference type="ARBA" id="ARBA00023002"/>
    </source>
</evidence>
<organism evidence="8 9">
    <name type="scientific">Trichormus variabilis NIES-23</name>
    <dbReference type="NCBI Taxonomy" id="1973479"/>
    <lineage>
        <taxon>Bacteria</taxon>
        <taxon>Bacillati</taxon>
        <taxon>Cyanobacteriota</taxon>
        <taxon>Cyanophyceae</taxon>
        <taxon>Nostocales</taxon>
        <taxon>Nostocaceae</taxon>
        <taxon>Trichormus</taxon>
    </lineage>
</organism>
<feature type="transmembrane region" description="Helical" evidence="6">
    <location>
        <begin position="147"/>
        <end position="170"/>
    </location>
</feature>
<protein>
    <recommendedName>
        <fullName evidence="7">Fatty acid hydroxylase domain-containing protein</fullName>
    </recommendedName>
</protein>
<comment type="subcellular location">
    <subcellularLocation>
        <location evidence="1">Endomembrane system</location>
        <topology evidence="1">Multi-pass membrane protein</topology>
    </subcellularLocation>
</comment>
<dbReference type="GO" id="GO:0008610">
    <property type="term" value="P:lipid biosynthetic process"/>
    <property type="evidence" value="ECO:0007669"/>
    <property type="project" value="InterPro"/>
</dbReference>
<dbReference type="InterPro" id="IPR051689">
    <property type="entry name" value="Sterol_desaturase/TMEM195"/>
</dbReference>
<dbReference type="Proteomes" id="UP000217507">
    <property type="component" value="Chromosome"/>
</dbReference>
<dbReference type="AlphaFoldDB" id="A0A1Z4KH54"/>
<dbReference type="Pfam" id="PF04116">
    <property type="entry name" value="FA_hydroxylase"/>
    <property type="match status" value="1"/>
</dbReference>
<dbReference type="GO" id="GO:0005506">
    <property type="term" value="F:iron ion binding"/>
    <property type="evidence" value="ECO:0007669"/>
    <property type="project" value="InterPro"/>
</dbReference>
<evidence type="ECO:0000256" key="2">
    <source>
        <dbReference type="ARBA" id="ARBA00022692"/>
    </source>
</evidence>
<dbReference type="GO" id="GO:0050479">
    <property type="term" value="F:glyceryl-ether monooxygenase activity"/>
    <property type="evidence" value="ECO:0007669"/>
    <property type="project" value="TreeGrafter"/>
</dbReference>
<gene>
    <name evidence="8" type="ORF">NIES23_10630</name>
</gene>
<feature type="transmembrane region" description="Helical" evidence="6">
    <location>
        <begin position="48"/>
        <end position="68"/>
    </location>
</feature>
<dbReference type="EMBL" id="AP018216">
    <property type="protein sequence ID" value="BAY68279.1"/>
    <property type="molecule type" value="Genomic_DNA"/>
</dbReference>
<evidence type="ECO:0000313" key="8">
    <source>
        <dbReference type="EMBL" id="BAY68279.1"/>
    </source>
</evidence>
<evidence type="ECO:0000313" key="9">
    <source>
        <dbReference type="Proteomes" id="UP000217507"/>
    </source>
</evidence>
<evidence type="ECO:0000256" key="5">
    <source>
        <dbReference type="ARBA" id="ARBA00023136"/>
    </source>
</evidence>
<dbReference type="GO" id="GO:0006643">
    <property type="term" value="P:membrane lipid metabolic process"/>
    <property type="evidence" value="ECO:0007669"/>
    <property type="project" value="TreeGrafter"/>
</dbReference>
<proteinExistence type="predicted"/>
<keyword evidence="5 6" id="KW-0472">Membrane</keyword>